<feature type="region of interest" description="Disordered" evidence="1">
    <location>
        <begin position="1"/>
        <end position="27"/>
    </location>
</feature>
<gene>
    <name evidence="3" type="primary">LOC106477046</name>
</gene>
<feature type="region of interest" description="Disordered" evidence="1">
    <location>
        <begin position="171"/>
        <end position="210"/>
    </location>
</feature>
<protein>
    <submittedName>
        <fullName evidence="3">Uncharacterized protein LOC106477046</fullName>
    </submittedName>
</protein>
<dbReference type="GeneID" id="106477046"/>
<proteinExistence type="predicted"/>
<evidence type="ECO:0000256" key="1">
    <source>
        <dbReference type="SAM" id="MobiDB-lite"/>
    </source>
</evidence>
<feature type="compositionally biased region" description="Polar residues" evidence="1">
    <location>
        <begin position="201"/>
        <end position="210"/>
    </location>
</feature>
<dbReference type="RefSeq" id="XP_013793104.1">
    <property type="nucleotide sequence ID" value="XM_013937650.1"/>
</dbReference>
<feature type="compositionally biased region" description="Polar residues" evidence="1">
    <location>
        <begin position="11"/>
        <end position="27"/>
    </location>
</feature>
<accession>A0ABM1C2L4</accession>
<feature type="region of interest" description="Disordered" evidence="1">
    <location>
        <begin position="224"/>
        <end position="285"/>
    </location>
</feature>
<keyword evidence="2" id="KW-1185">Reference proteome</keyword>
<feature type="non-terminal residue" evidence="3">
    <location>
        <position position="1"/>
    </location>
</feature>
<evidence type="ECO:0000313" key="2">
    <source>
        <dbReference type="Proteomes" id="UP000694941"/>
    </source>
</evidence>
<organism evidence="2 3">
    <name type="scientific">Limulus polyphemus</name>
    <name type="common">Atlantic horseshoe crab</name>
    <dbReference type="NCBI Taxonomy" id="6850"/>
    <lineage>
        <taxon>Eukaryota</taxon>
        <taxon>Metazoa</taxon>
        <taxon>Ecdysozoa</taxon>
        <taxon>Arthropoda</taxon>
        <taxon>Chelicerata</taxon>
        <taxon>Merostomata</taxon>
        <taxon>Xiphosura</taxon>
        <taxon>Limulidae</taxon>
        <taxon>Limulus</taxon>
    </lineage>
</organism>
<name>A0ABM1C2L4_LIMPO</name>
<dbReference type="Proteomes" id="UP000694941">
    <property type="component" value="Unplaced"/>
</dbReference>
<evidence type="ECO:0000313" key="3">
    <source>
        <dbReference type="RefSeq" id="XP_013793104.1"/>
    </source>
</evidence>
<feature type="non-terminal residue" evidence="3">
    <location>
        <position position="319"/>
    </location>
</feature>
<feature type="region of interest" description="Disordered" evidence="1">
    <location>
        <begin position="68"/>
        <end position="91"/>
    </location>
</feature>
<sequence length="319" mass="35605">PVKRDFGVSMPQKNVPSSVESDDIQYSNLPPQLYGTLKKDKKPFTYTPGGIDLSEIKSTRMAKRIMANQKNPGVPPRPKVMGGPSSPSIQSEKRGAIRQPVLPVIVNQQPVLTPLSNLSYPANLRFNPQSQELPKPFYNAPNLGSTPFIALDANTSQTGDSIRQLEGLNLANNEQDPRHYNPPEQYPRSLPRNHGVRYDSDSQNPGNFRQSRSFWVLQKLTSTVDSDAQEEEPPPKKHEEDEMTFSGLKRSKIPSRMFQNLQRMTDTADERATATANVYHDNPEHFEKTAIEPRYKGGNVSQHSLKVLQEITGTSEGGG</sequence>
<reference evidence="3" key="1">
    <citation type="submission" date="2025-08" db="UniProtKB">
        <authorList>
            <consortium name="RefSeq"/>
        </authorList>
    </citation>
    <scope>IDENTIFICATION</scope>
    <source>
        <tissue evidence="3">Muscle</tissue>
    </source>
</reference>